<protein>
    <recommendedName>
        <fullName evidence="4">Protein DEFECTIVE IN MERISTEM SILENCING 3</fullName>
    </recommendedName>
</protein>
<reference evidence="2 3" key="1">
    <citation type="submission" date="2018-02" db="EMBL/GenBank/DDBJ databases">
        <title>Draft genome of wild Prunus yedoensis var. nudiflora.</title>
        <authorList>
            <person name="Baek S."/>
            <person name="Kim J.-H."/>
            <person name="Choi K."/>
            <person name="Kim G.-B."/>
            <person name="Cho A."/>
            <person name="Jang H."/>
            <person name="Shin C.-H."/>
            <person name="Yu H.-J."/>
            <person name="Mun J.-H."/>
        </authorList>
    </citation>
    <scope>NUCLEOTIDE SEQUENCE [LARGE SCALE GENOMIC DNA]</scope>
    <source>
        <strain evidence="3">cv. Jeju island</strain>
        <tissue evidence="2">Leaf</tissue>
    </source>
</reference>
<dbReference type="STRING" id="2094558.A0A314YEA1"/>
<gene>
    <name evidence="2" type="ORF">Pyn_24806</name>
</gene>
<keyword evidence="3" id="KW-1185">Reference proteome</keyword>
<name>A0A314YEA1_PRUYE</name>
<dbReference type="PANTHER" id="PTHR33566">
    <property type="entry name" value="EN/SPM-LIKE TRANSPOSON-RELATED"/>
    <property type="match status" value="1"/>
</dbReference>
<organism evidence="2 3">
    <name type="scientific">Prunus yedoensis var. nudiflora</name>
    <dbReference type="NCBI Taxonomy" id="2094558"/>
    <lineage>
        <taxon>Eukaryota</taxon>
        <taxon>Viridiplantae</taxon>
        <taxon>Streptophyta</taxon>
        <taxon>Embryophyta</taxon>
        <taxon>Tracheophyta</taxon>
        <taxon>Spermatophyta</taxon>
        <taxon>Magnoliopsida</taxon>
        <taxon>eudicotyledons</taxon>
        <taxon>Gunneridae</taxon>
        <taxon>Pentapetalae</taxon>
        <taxon>rosids</taxon>
        <taxon>fabids</taxon>
        <taxon>Rosales</taxon>
        <taxon>Rosaceae</taxon>
        <taxon>Amygdaloideae</taxon>
        <taxon>Amygdaleae</taxon>
        <taxon>Prunus</taxon>
    </lineage>
</organism>
<dbReference type="PANTHER" id="PTHR33566:SF6">
    <property type="entry name" value="PROTEIN DEFECTIVE IN MERISTEM SILENCING 3"/>
    <property type="match status" value="1"/>
</dbReference>
<feature type="coiled-coil region" evidence="1">
    <location>
        <begin position="309"/>
        <end position="343"/>
    </location>
</feature>
<dbReference type="OrthoDB" id="10036779at2759"/>
<evidence type="ECO:0000313" key="2">
    <source>
        <dbReference type="EMBL" id="PQQ04220.1"/>
    </source>
</evidence>
<evidence type="ECO:0000256" key="1">
    <source>
        <dbReference type="SAM" id="Coils"/>
    </source>
</evidence>
<proteinExistence type="predicted"/>
<dbReference type="Proteomes" id="UP000250321">
    <property type="component" value="Unassembled WGS sequence"/>
</dbReference>
<dbReference type="AlphaFoldDB" id="A0A314YEA1"/>
<comment type="caution">
    <text evidence="2">The sequence shown here is derived from an EMBL/GenBank/DDBJ whole genome shotgun (WGS) entry which is preliminary data.</text>
</comment>
<dbReference type="EMBL" id="PJQY01001258">
    <property type="protein sequence ID" value="PQQ04220.1"/>
    <property type="molecule type" value="Genomic_DNA"/>
</dbReference>
<keyword evidence="1" id="KW-0175">Coiled coil</keyword>
<sequence>MFQPNNQISDHTKSLSIQDSTALLQVDEKETNLVVKDGMQNGGFAQAESIIYYTKRNKLDDSILDLQVILGKYHTSTASKIENEDHSHCKSEEETTKKILQREKSAAGILWQLKTRHGTQAAHLTLTKDVLGIVAMLGKVEDDNLSRLLSEYLGVDAMLSIVCKTYEGLKALETSFVLMNLRPYAGEFVPDDPQRRLDLLKPRLPNGECPPGFLGYAVNMIHVDSTSLFCATASGHGLRETLFYNLFCRLQVYKTRADMVPALPCISDGAISLDGGMIRSTGVFSLGNREDVDVRFPKLSVTSSLPETYLDSERQINELKWKKEKMQEDMKREQALLDNAKFNFDRKKQDFLKFLADSSSYATQHQFQAAAQSRVTSRQSKAISISRLHSSVFIFNFDLPPVTTLPILSDSAASRNQRTRKTTSMASQAAKSVAKTIGGYQYPWREKLAKHSSELSKGVWGYWHLGAWKPLGISARHRAKIRREVLLAGQDWPYDPARKEMRTKRKGHKVDRIAAEKRENTAKLMVKMPQMLLDYKKRVWEKRMKEEEKNKS</sequence>
<accession>A0A314YEA1</accession>
<evidence type="ECO:0008006" key="4">
    <source>
        <dbReference type="Google" id="ProtNLM"/>
    </source>
</evidence>
<evidence type="ECO:0000313" key="3">
    <source>
        <dbReference type="Proteomes" id="UP000250321"/>
    </source>
</evidence>